<protein>
    <recommendedName>
        <fullName evidence="3">FAD assembly factor SdhE</fullName>
    </recommendedName>
</protein>
<dbReference type="EMBL" id="FOLY01000004">
    <property type="protein sequence ID" value="SFC65335.1"/>
    <property type="molecule type" value="Genomic_DNA"/>
</dbReference>
<sequence length="97" mass="11386">MSEQQAFDATARKRLYWHSRRGMWELDLMLVPFFENCFDGLSNEDQTAYQTLIAREDQDLFLWLMRRGEPDDPALVPIITSIIDYAESTRTGDVRPL</sequence>
<evidence type="ECO:0000256" key="4">
    <source>
        <dbReference type="ARBA" id="ARBA00022490"/>
    </source>
</evidence>
<proteinExistence type="inferred from homology"/>
<dbReference type="AlphaFoldDB" id="A0A1I1KXH5"/>
<dbReference type="GO" id="GO:0005737">
    <property type="term" value="C:cytoplasm"/>
    <property type="evidence" value="ECO:0007669"/>
    <property type="project" value="UniProtKB-SubCell"/>
</dbReference>
<evidence type="ECO:0000313" key="7">
    <source>
        <dbReference type="Proteomes" id="UP000199046"/>
    </source>
</evidence>
<keyword evidence="7" id="KW-1185">Reference proteome</keyword>
<accession>A0A1I1KXH5</accession>
<keyword evidence="5" id="KW-0143">Chaperone</keyword>
<dbReference type="SUPFAM" id="SSF109910">
    <property type="entry name" value="YgfY-like"/>
    <property type="match status" value="1"/>
</dbReference>
<evidence type="ECO:0000256" key="2">
    <source>
        <dbReference type="ARBA" id="ARBA00008571"/>
    </source>
</evidence>
<dbReference type="STRING" id="402385.SAMN05421848_2233"/>
<dbReference type="GO" id="GO:0006105">
    <property type="term" value="P:succinate metabolic process"/>
    <property type="evidence" value="ECO:0007669"/>
    <property type="project" value="TreeGrafter"/>
</dbReference>
<organism evidence="6 7">
    <name type="scientific">Kushneria avicenniae</name>
    <dbReference type="NCBI Taxonomy" id="402385"/>
    <lineage>
        <taxon>Bacteria</taxon>
        <taxon>Pseudomonadati</taxon>
        <taxon>Pseudomonadota</taxon>
        <taxon>Gammaproteobacteria</taxon>
        <taxon>Oceanospirillales</taxon>
        <taxon>Halomonadaceae</taxon>
        <taxon>Kushneria</taxon>
    </lineage>
</organism>
<dbReference type="Gene3D" id="1.10.150.250">
    <property type="entry name" value="Flavinator of succinate dehydrogenase"/>
    <property type="match status" value="1"/>
</dbReference>
<dbReference type="RefSeq" id="WP_090133938.1">
    <property type="nucleotide sequence ID" value="NZ_FOLY01000004.1"/>
</dbReference>
<evidence type="ECO:0000313" key="6">
    <source>
        <dbReference type="EMBL" id="SFC65335.1"/>
    </source>
</evidence>
<dbReference type="OrthoDB" id="9180899at2"/>
<evidence type="ECO:0000256" key="1">
    <source>
        <dbReference type="ARBA" id="ARBA00004496"/>
    </source>
</evidence>
<comment type="subcellular location">
    <subcellularLocation>
        <location evidence="1">Cytoplasm</location>
    </subcellularLocation>
</comment>
<dbReference type="Proteomes" id="UP000199046">
    <property type="component" value="Unassembled WGS sequence"/>
</dbReference>
<evidence type="ECO:0000256" key="5">
    <source>
        <dbReference type="ARBA" id="ARBA00023186"/>
    </source>
</evidence>
<dbReference type="Pfam" id="PF03937">
    <property type="entry name" value="Sdh5"/>
    <property type="match status" value="1"/>
</dbReference>
<keyword evidence="4" id="KW-0963">Cytoplasm</keyword>
<dbReference type="InterPro" id="IPR005631">
    <property type="entry name" value="SDH"/>
</dbReference>
<comment type="similarity">
    <text evidence="2">Belongs to the SdhE FAD assembly factor family.</text>
</comment>
<dbReference type="PANTHER" id="PTHR39585:SF1">
    <property type="entry name" value="FAD ASSEMBLY FACTOR SDHE"/>
    <property type="match status" value="1"/>
</dbReference>
<evidence type="ECO:0000256" key="3">
    <source>
        <dbReference type="ARBA" id="ARBA00019418"/>
    </source>
</evidence>
<dbReference type="PANTHER" id="PTHR39585">
    <property type="entry name" value="FAD ASSEMBLY FACTOR SDHE"/>
    <property type="match status" value="1"/>
</dbReference>
<dbReference type="InterPro" id="IPR036714">
    <property type="entry name" value="SDH_sf"/>
</dbReference>
<reference evidence="7" key="1">
    <citation type="submission" date="2016-10" db="EMBL/GenBank/DDBJ databases">
        <authorList>
            <person name="Varghese N."/>
            <person name="Submissions S."/>
        </authorList>
    </citation>
    <scope>NUCLEOTIDE SEQUENCE [LARGE SCALE GENOMIC DNA]</scope>
    <source>
        <strain evidence="7">DSM 23439</strain>
    </source>
</reference>
<gene>
    <name evidence="6" type="ORF">SAMN05421848_2233</name>
</gene>
<name>A0A1I1KXH5_9GAMM</name>
<dbReference type="InterPro" id="IPR050531">
    <property type="entry name" value="SdhE_FAD_assembly_factor"/>
</dbReference>